<dbReference type="InterPro" id="IPR000297">
    <property type="entry name" value="PPIase_PpiC"/>
</dbReference>
<evidence type="ECO:0000256" key="9">
    <source>
        <dbReference type="ARBA" id="ARBA00023235"/>
    </source>
</evidence>
<dbReference type="HAMAP" id="MF_01145">
    <property type="entry name" value="Foldase_PrsA"/>
    <property type="match status" value="1"/>
</dbReference>
<dbReference type="AlphaFoldDB" id="A0A9X3WKV5"/>
<evidence type="ECO:0000256" key="6">
    <source>
        <dbReference type="ARBA" id="ARBA00023110"/>
    </source>
</evidence>
<dbReference type="InterPro" id="IPR046357">
    <property type="entry name" value="PPIase_dom_sf"/>
</dbReference>
<dbReference type="SUPFAM" id="SSF54534">
    <property type="entry name" value="FKBP-like"/>
    <property type="match status" value="1"/>
</dbReference>
<dbReference type="PROSITE" id="PS50198">
    <property type="entry name" value="PPIC_PPIASE_2"/>
    <property type="match status" value="1"/>
</dbReference>
<reference evidence="15" key="1">
    <citation type="submission" date="2022-06" db="EMBL/GenBank/DDBJ databases">
        <title>Aquibacillus sp. a new bacterium isolated from soil saline samples.</title>
        <authorList>
            <person name="Galisteo C."/>
            <person name="De La Haba R."/>
            <person name="Sanchez-Porro C."/>
            <person name="Ventosa A."/>
        </authorList>
    </citation>
    <scope>NUCLEOTIDE SEQUENCE</scope>
    <source>
        <strain evidence="15">JCM 12387</strain>
    </source>
</reference>
<dbReference type="GO" id="GO:0005886">
    <property type="term" value="C:plasma membrane"/>
    <property type="evidence" value="ECO:0007669"/>
    <property type="project" value="UniProtKB-SubCell"/>
</dbReference>
<evidence type="ECO:0000313" key="16">
    <source>
        <dbReference type="Proteomes" id="UP001145072"/>
    </source>
</evidence>
<evidence type="ECO:0000313" key="15">
    <source>
        <dbReference type="EMBL" id="MDC3420156.1"/>
    </source>
</evidence>
<dbReference type="InterPro" id="IPR023059">
    <property type="entry name" value="Foldase_PrsA"/>
</dbReference>
<dbReference type="Pfam" id="PF13616">
    <property type="entry name" value="Rotamase_3"/>
    <property type="match status" value="1"/>
</dbReference>
<dbReference type="Gene3D" id="3.10.50.40">
    <property type="match status" value="1"/>
</dbReference>
<dbReference type="InterPro" id="IPR027304">
    <property type="entry name" value="Trigger_fact/SurA_dom_sf"/>
</dbReference>
<dbReference type="InterPro" id="IPR037041">
    <property type="entry name" value="Trigger_fac_C_sf"/>
</dbReference>
<keyword evidence="9 11" id="KW-0413">Isomerase</keyword>
<keyword evidence="4 11" id="KW-1003">Cell membrane</keyword>
<dbReference type="EMBL" id="JAMQJZ010000004">
    <property type="protein sequence ID" value="MDC3420156.1"/>
    <property type="molecule type" value="Genomic_DNA"/>
</dbReference>
<evidence type="ECO:0000256" key="12">
    <source>
        <dbReference type="SAM" id="Coils"/>
    </source>
</evidence>
<keyword evidence="12" id="KW-0175">Coiled coil</keyword>
<comment type="catalytic activity">
    <reaction evidence="1 11">
        <text>[protein]-peptidylproline (omega=180) = [protein]-peptidylproline (omega=0)</text>
        <dbReference type="Rhea" id="RHEA:16237"/>
        <dbReference type="Rhea" id="RHEA-COMP:10747"/>
        <dbReference type="Rhea" id="RHEA-COMP:10748"/>
        <dbReference type="ChEBI" id="CHEBI:83833"/>
        <dbReference type="ChEBI" id="CHEBI:83834"/>
        <dbReference type="EC" id="5.2.1.8"/>
    </reaction>
</comment>
<keyword evidence="16" id="KW-1185">Reference proteome</keyword>
<keyword evidence="6 11" id="KW-0697">Rotamase</keyword>
<keyword evidence="8 11" id="KW-0564">Palmitate</keyword>
<sequence length="301" mass="33486">MKKLVIATSIAAGILALSACSEDPETVVETEAGDITKEEFYEELKNSNGEQVLQQMVLTKVLEDKFEVSDAELDDKIAESKDQFGDQFELVLQQSGFKDEDAFREALYMQLLQTKAITDDVEVSDEELQDKYARYETEVQASHILVESEETAQELKQRLDEGEDFAALAKEFGTDGTAEQGGDLGYFSGSPETPSMVPEFEDAAYALEVGEVSDPVQTQNGWHIIKVTDKRSAEDVESLEDMKEELRTEIANSKVEDADATAKLQQFVTDANVDVNVEGLEDIFNFEELEEATEEPATTEE</sequence>
<evidence type="ECO:0000259" key="14">
    <source>
        <dbReference type="PROSITE" id="PS50198"/>
    </source>
</evidence>
<feature type="signal peptide" evidence="13">
    <location>
        <begin position="1"/>
        <end position="21"/>
    </location>
</feature>
<dbReference type="SUPFAM" id="SSF109998">
    <property type="entry name" value="Triger factor/SurA peptide-binding domain-like"/>
    <property type="match status" value="1"/>
</dbReference>
<evidence type="ECO:0000256" key="13">
    <source>
        <dbReference type="SAM" id="SignalP"/>
    </source>
</evidence>
<keyword evidence="7 11" id="KW-0472">Membrane</keyword>
<dbReference type="Gene3D" id="1.10.3120.10">
    <property type="entry name" value="Trigger factor, C-terminal domain"/>
    <property type="match status" value="1"/>
</dbReference>
<dbReference type="GO" id="GO:0003755">
    <property type="term" value="F:peptidyl-prolyl cis-trans isomerase activity"/>
    <property type="evidence" value="ECO:0007669"/>
    <property type="project" value="UniProtKB-UniRule"/>
</dbReference>
<keyword evidence="5 11" id="KW-0732">Signal</keyword>
<comment type="similarity">
    <text evidence="3 11">Belongs to the PrsA family.</text>
</comment>
<dbReference type="PANTHER" id="PTHR47245">
    <property type="entry name" value="PEPTIDYLPROLYL ISOMERASE"/>
    <property type="match status" value="1"/>
</dbReference>
<evidence type="ECO:0000256" key="5">
    <source>
        <dbReference type="ARBA" id="ARBA00022729"/>
    </source>
</evidence>
<dbReference type="GO" id="GO:0015031">
    <property type="term" value="P:protein transport"/>
    <property type="evidence" value="ECO:0007669"/>
    <property type="project" value="InterPro"/>
</dbReference>
<evidence type="ECO:0000256" key="8">
    <source>
        <dbReference type="ARBA" id="ARBA00023139"/>
    </source>
</evidence>
<evidence type="ECO:0000256" key="10">
    <source>
        <dbReference type="ARBA" id="ARBA00023288"/>
    </source>
</evidence>
<dbReference type="Proteomes" id="UP001145072">
    <property type="component" value="Unassembled WGS sequence"/>
</dbReference>
<comment type="subcellular location">
    <subcellularLocation>
        <location evidence="2 11">Cell membrane</location>
        <topology evidence="2 11">Lipid-anchor</topology>
    </subcellularLocation>
</comment>
<dbReference type="PANTHER" id="PTHR47245:SF1">
    <property type="entry name" value="FOLDASE PROTEIN PRSA"/>
    <property type="match status" value="1"/>
</dbReference>
<comment type="caution">
    <text evidence="15">The sequence shown here is derived from an EMBL/GenBank/DDBJ whole genome shotgun (WGS) entry which is preliminary data.</text>
</comment>
<accession>A0A9X3WKV5</accession>
<evidence type="ECO:0000256" key="11">
    <source>
        <dbReference type="HAMAP-Rule" id="MF_01145"/>
    </source>
</evidence>
<evidence type="ECO:0000256" key="2">
    <source>
        <dbReference type="ARBA" id="ARBA00004193"/>
    </source>
</evidence>
<feature type="coiled-coil region" evidence="12">
    <location>
        <begin position="229"/>
        <end position="256"/>
    </location>
</feature>
<feature type="domain" description="PpiC" evidence="14">
    <location>
        <begin position="136"/>
        <end position="229"/>
    </location>
</feature>
<dbReference type="PROSITE" id="PS51257">
    <property type="entry name" value="PROKAR_LIPOPROTEIN"/>
    <property type="match status" value="1"/>
</dbReference>
<dbReference type="GO" id="GO:0006457">
    <property type="term" value="P:protein folding"/>
    <property type="evidence" value="ECO:0007669"/>
    <property type="project" value="UniProtKB-UniRule"/>
</dbReference>
<evidence type="ECO:0000256" key="3">
    <source>
        <dbReference type="ARBA" id="ARBA00006071"/>
    </source>
</evidence>
<organism evidence="15 16">
    <name type="scientific">Aquibacillus koreensis</name>
    <dbReference type="NCBI Taxonomy" id="279446"/>
    <lineage>
        <taxon>Bacteria</taxon>
        <taxon>Bacillati</taxon>
        <taxon>Bacillota</taxon>
        <taxon>Bacilli</taxon>
        <taxon>Bacillales</taxon>
        <taxon>Bacillaceae</taxon>
        <taxon>Aquibacillus</taxon>
    </lineage>
</organism>
<comment type="function">
    <text evidence="11">Plays a major role in protein secretion by helping the post-translocational extracellular folding of several secreted proteins.</text>
</comment>
<keyword evidence="10 11" id="KW-0449">Lipoprotein</keyword>
<name>A0A9X3WKV5_9BACI</name>
<evidence type="ECO:0000256" key="7">
    <source>
        <dbReference type="ARBA" id="ARBA00023136"/>
    </source>
</evidence>
<dbReference type="EC" id="5.2.1.8" evidence="11"/>
<dbReference type="RefSeq" id="WP_259868349.1">
    <property type="nucleotide sequence ID" value="NZ_JAMQJZ010000004.1"/>
</dbReference>
<dbReference type="InterPro" id="IPR050245">
    <property type="entry name" value="PrsA_foldase"/>
</dbReference>
<evidence type="ECO:0000256" key="1">
    <source>
        <dbReference type="ARBA" id="ARBA00000971"/>
    </source>
</evidence>
<evidence type="ECO:0000256" key="4">
    <source>
        <dbReference type="ARBA" id="ARBA00022475"/>
    </source>
</evidence>
<gene>
    <name evidence="11" type="primary">prsA</name>
    <name evidence="15" type="ORF">NC661_07205</name>
</gene>
<protein>
    <recommendedName>
        <fullName evidence="11">Foldase protein PrsA</fullName>
        <ecNumber evidence="11">5.2.1.8</ecNumber>
    </recommendedName>
</protein>
<proteinExistence type="inferred from homology"/>
<feature type="chain" id="PRO_5040792242" description="Foldase protein PrsA" evidence="13">
    <location>
        <begin position="22"/>
        <end position="301"/>
    </location>
</feature>